<evidence type="ECO:0000256" key="6">
    <source>
        <dbReference type="SAM" id="Phobius"/>
    </source>
</evidence>
<gene>
    <name evidence="7" type="ORF">QIT00_29920</name>
</gene>
<comment type="similarity">
    <text evidence="2">Belongs to the TspO/BZRP family.</text>
</comment>
<keyword evidence="5 6" id="KW-0472">Membrane</keyword>
<name>A0ABT6T4B3_9ACTN</name>
<protein>
    <submittedName>
        <fullName evidence="7">Tryptophan-rich sensory protein</fullName>
    </submittedName>
</protein>
<dbReference type="Pfam" id="PF03073">
    <property type="entry name" value="TspO_MBR"/>
    <property type="match status" value="1"/>
</dbReference>
<dbReference type="InterPro" id="IPR004307">
    <property type="entry name" value="TspO_MBR"/>
</dbReference>
<sequence>MVGNEAWNGLFFGRRSPRAGFVGMIAFAVPLLALLAVVAEDPLSLILVGIYFAWVLYDIAWTRALWRLDA</sequence>
<dbReference type="InterPro" id="IPR038330">
    <property type="entry name" value="TspO/MBR-related_sf"/>
</dbReference>
<comment type="subcellular location">
    <subcellularLocation>
        <location evidence="1">Membrane</location>
        <topology evidence="1">Multi-pass membrane protein</topology>
    </subcellularLocation>
</comment>
<evidence type="ECO:0000256" key="5">
    <source>
        <dbReference type="ARBA" id="ARBA00023136"/>
    </source>
</evidence>
<keyword evidence="3 6" id="KW-0812">Transmembrane</keyword>
<keyword evidence="8" id="KW-1185">Reference proteome</keyword>
<dbReference type="EMBL" id="JASCIS010000041">
    <property type="protein sequence ID" value="MDI3422707.1"/>
    <property type="molecule type" value="Genomic_DNA"/>
</dbReference>
<dbReference type="Proteomes" id="UP001237105">
    <property type="component" value="Unassembled WGS sequence"/>
</dbReference>
<dbReference type="Gene3D" id="1.20.1260.100">
    <property type="entry name" value="TspO/MBR protein"/>
    <property type="match status" value="1"/>
</dbReference>
<accession>A0ABT6T4B3</accession>
<reference evidence="7 8" key="1">
    <citation type="submission" date="2023-05" db="EMBL/GenBank/DDBJ databases">
        <title>Draft genome sequence of Streptomyces sp. B-S-A12 isolated from a cave soil in Thailand.</title>
        <authorList>
            <person name="Chamroensaksri N."/>
            <person name="Muangham S."/>
        </authorList>
    </citation>
    <scope>NUCLEOTIDE SEQUENCE [LARGE SCALE GENOMIC DNA]</scope>
    <source>
        <strain evidence="7 8">B-S-A12</strain>
    </source>
</reference>
<evidence type="ECO:0000256" key="3">
    <source>
        <dbReference type="ARBA" id="ARBA00022692"/>
    </source>
</evidence>
<feature type="transmembrane region" description="Helical" evidence="6">
    <location>
        <begin position="45"/>
        <end position="66"/>
    </location>
</feature>
<evidence type="ECO:0000313" key="7">
    <source>
        <dbReference type="EMBL" id="MDI3422707.1"/>
    </source>
</evidence>
<comment type="caution">
    <text evidence="7">The sequence shown here is derived from an EMBL/GenBank/DDBJ whole genome shotgun (WGS) entry which is preliminary data.</text>
</comment>
<proteinExistence type="inferred from homology"/>
<evidence type="ECO:0000313" key="8">
    <source>
        <dbReference type="Proteomes" id="UP001237105"/>
    </source>
</evidence>
<evidence type="ECO:0000256" key="4">
    <source>
        <dbReference type="ARBA" id="ARBA00022989"/>
    </source>
</evidence>
<organism evidence="7 8">
    <name type="scientific">Streptomyces luteolus</name>
    <dbReference type="NCBI Taxonomy" id="3043615"/>
    <lineage>
        <taxon>Bacteria</taxon>
        <taxon>Bacillati</taxon>
        <taxon>Actinomycetota</taxon>
        <taxon>Actinomycetes</taxon>
        <taxon>Kitasatosporales</taxon>
        <taxon>Streptomycetaceae</taxon>
        <taxon>Streptomyces</taxon>
    </lineage>
</organism>
<keyword evidence="4 6" id="KW-1133">Transmembrane helix</keyword>
<feature type="transmembrane region" description="Helical" evidence="6">
    <location>
        <begin position="21"/>
        <end position="39"/>
    </location>
</feature>
<evidence type="ECO:0000256" key="2">
    <source>
        <dbReference type="ARBA" id="ARBA00007524"/>
    </source>
</evidence>
<evidence type="ECO:0000256" key="1">
    <source>
        <dbReference type="ARBA" id="ARBA00004141"/>
    </source>
</evidence>